<name>A0ABW8CLQ8_STRBI</name>
<sequence length="151" mass="16432">MAWDEWEKLKSSAAGQDSERMRLNRLPDAREENRGGGTAGDLAVDDQDLAAVGNSAFKLFEGLGKHGRDAWSSSQTAAKDLTSQEFELGGALQVVQDRWEKSLKTLLDACAHISNHMDFTKNAHAGDEYFIATTVSSIATLGKGFDEGVKR</sequence>
<feature type="compositionally biased region" description="Basic and acidic residues" evidence="1">
    <location>
        <begin position="1"/>
        <end position="10"/>
    </location>
</feature>
<gene>
    <name evidence="2" type="ORF">ACIGW0_00070</name>
</gene>
<evidence type="ECO:0000313" key="2">
    <source>
        <dbReference type="EMBL" id="MFI9117801.1"/>
    </source>
</evidence>
<reference evidence="2 3" key="1">
    <citation type="submission" date="2024-10" db="EMBL/GenBank/DDBJ databases">
        <title>The Natural Products Discovery Center: Release of the First 8490 Sequenced Strains for Exploring Actinobacteria Biosynthetic Diversity.</title>
        <authorList>
            <person name="Kalkreuter E."/>
            <person name="Kautsar S.A."/>
            <person name="Yang D."/>
            <person name="Bader C.D."/>
            <person name="Teijaro C.N."/>
            <person name="Fluegel L."/>
            <person name="Davis C.M."/>
            <person name="Simpson J.R."/>
            <person name="Lauterbach L."/>
            <person name="Steele A.D."/>
            <person name="Gui C."/>
            <person name="Meng S."/>
            <person name="Li G."/>
            <person name="Viehrig K."/>
            <person name="Ye F."/>
            <person name="Su P."/>
            <person name="Kiefer A.F."/>
            <person name="Nichols A."/>
            <person name="Cepeda A.J."/>
            <person name="Yan W."/>
            <person name="Fan B."/>
            <person name="Jiang Y."/>
            <person name="Adhikari A."/>
            <person name="Zheng C.-J."/>
            <person name="Schuster L."/>
            <person name="Cowan T.M."/>
            <person name="Smanski M.J."/>
            <person name="Chevrette M.G."/>
            <person name="De Carvalho L.P.S."/>
            <person name="Shen B."/>
        </authorList>
    </citation>
    <scope>NUCLEOTIDE SEQUENCE [LARGE SCALE GENOMIC DNA]</scope>
    <source>
        <strain evidence="2 3">NPDC053346</strain>
    </source>
</reference>
<evidence type="ECO:0000313" key="3">
    <source>
        <dbReference type="Proteomes" id="UP001614391"/>
    </source>
</evidence>
<evidence type="ECO:0000256" key="1">
    <source>
        <dbReference type="SAM" id="MobiDB-lite"/>
    </source>
</evidence>
<evidence type="ECO:0008006" key="4">
    <source>
        <dbReference type="Google" id="ProtNLM"/>
    </source>
</evidence>
<feature type="compositionally biased region" description="Basic and acidic residues" evidence="1">
    <location>
        <begin position="17"/>
        <end position="34"/>
    </location>
</feature>
<dbReference type="Proteomes" id="UP001614391">
    <property type="component" value="Unassembled WGS sequence"/>
</dbReference>
<keyword evidence="3" id="KW-1185">Reference proteome</keyword>
<protein>
    <recommendedName>
        <fullName evidence="4">AG1 protein</fullName>
    </recommendedName>
</protein>
<dbReference type="RefSeq" id="WP_399609338.1">
    <property type="nucleotide sequence ID" value="NZ_JBITYT010000001.1"/>
</dbReference>
<organism evidence="2 3">
    <name type="scientific">Streptomyces bikiniensis</name>
    <dbReference type="NCBI Taxonomy" id="1896"/>
    <lineage>
        <taxon>Bacteria</taxon>
        <taxon>Bacillati</taxon>
        <taxon>Actinomycetota</taxon>
        <taxon>Actinomycetes</taxon>
        <taxon>Kitasatosporales</taxon>
        <taxon>Streptomycetaceae</taxon>
        <taxon>Streptomyces</taxon>
    </lineage>
</organism>
<proteinExistence type="predicted"/>
<feature type="region of interest" description="Disordered" evidence="1">
    <location>
        <begin position="1"/>
        <end position="42"/>
    </location>
</feature>
<accession>A0ABW8CLQ8</accession>
<dbReference type="EMBL" id="JBITYT010000001">
    <property type="protein sequence ID" value="MFI9117801.1"/>
    <property type="molecule type" value="Genomic_DNA"/>
</dbReference>
<comment type="caution">
    <text evidence="2">The sequence shown here is derived from an EMBL/GenBank/DDBJ whole genome shotgun (WGS) entry which is preliminary data.</text>
</comment>